<feature type="domain" description="YdhG-like" evidence="1">
    <location>
        <begin position="30"/>
        <end position="134"/>
    </location>
</feature>
<dbReference type="AlphaFoldDB" id="A0A3B0TZI2"/>
<dbReference type="EMBL" id="UOEQ01000499">
    <property type="protein sequence ID" value="VAW24015.1"/>
    <property type="molecule type" value="Genomic_DNA"/>
</dbReference>
<organism evidence="2">
    <name type="scientific">hydrothermal vent metagenome</name>
    <dbReference type="NCBI Taxonomy" id="652676"/>
    <lineage>
        <taxon>unclassified sequences</taxon>
        <taxon>metagenomes</taxon>
        <taxon>ecological metagenomes</taxon>
    </lineage>
</organism>
<sequence length="144" mass="16227">MSTKNPPFESLIFENADVEAVFNSYSENLQAPLLQVRQLILQVAKTTDGVGQLQETLKWGQVSYLTPITKSGTTIRIGEKGKSDIALFVNCKSSLVEDWRTRYPTLRYEGNRAIILSADEELPKETIGHCIAMALTYHLRKKHT</sequence>
<protein>
    <recommendedName>
        <fullName evidence="1">YdhG-like domain-containing protein</fullName>
    </recommendedName>
</protein>
<dbReference type="SUPFAM" id="SSF159888">
    <property type="entry name" value="YdhG-like"/>
    <property type="match status" value="1"/>
</dbReference>
<evidence type="ECO:0000313" key="2">
    <source>
        <dbReference type="EMBL" id="VAW24015.1"/>
    </source>
</evidence>
<accession>A0A3B0TZI2</accession>
<dbReference type="InterPro" id="IPR014922">
    <property type="entry name" value="YdhG-like"/>
</dbReference>
<reference evidence="2" key="1">
    <citation type="submission" date="2018-06" db="EMBL/GenBank/DDBJ databases">
        <authorList>
            <person name="Zhirakovskaya E."/>
        </authorList>
    </citation>
    <scope>NUCLEOTIDE SEQUENCE</scope>
</reference>
<dbReference type="Pfam" id="PF08818">
    <property type="entry name" value="DUF1801"/>
    <property type="match status" value="1"/>
</dbReference>
<evidence type="ECO:0000259" key="1">
    <source>
        <dbReference type="Pfam" id="PF08818"/>
    </source>
</evidence>
<gene>
    <name evidence="2" type="ORF">MNBD_ALPHA11-2400</name>
</gene>
<name>A0A3B0TZI2_9ZZZZ</name>
<proteinExistence type="predicted"/>